<sequence length="71" mass="7670">MAGLLDFMKRLGTDAELAKAYQDNPKGVLNDTDLSQAEKDALLSGDLDKVKALSGAEDVNMTHIVITSFEE</sequence>
<dbReference type="OrthoDB" id="6197820at2"/>
<dbReference type="STRING" id="745411.B3C1_11734"/>
<evidence type="ECO:0000313" key="1">
    <source>
        <dbReference type="EMBL" id="EKE72241.1"/>
    </source>
</evidence>
<accession>K2IQ29</accession>
<name>K2IQ29_9GAMM</name>
<proteinExistence type="predicted"/>
<keyword evidence="2" id="KW-1185">Reference proteome</keyword>
<dbReference type="EMBL" id="AMRI01000015">
    <property type="protein sequence ID" value="EKE72241.1"/>
    <property type="molecule type" value="Genomic_DNA"/>
</dbReference>
<dbReference type="Proteomes" id="UP000006755">
    <property type="component" value="Unassembled WGS sequence"/>
</dbReference>
<dbReference type="RefSeq" id="WP_008485033.1">
    <property type="nucleotide sequence ID" value="NZ_AMRI01000015.1"/>
</dbReference>
<evidence type="ECO:0008006" key="3">
    <source>
        <dbReference type="Google" id="ProtNLM"/>
    </source>
</evidence>
<organism evidence="1 2">
    <name type="scientific">Gallaecimonas xiamenensis 3-C-1</name>
    <dbReference type="NCBI Taxonomy" id="745411"/>
    <lineage>
        <taxon>Bacteria</taxon>
        <taxon>Pseudomonadati</taxon>
        <taxon>Pseudomonadota</taxon>
        <taxon>Gammaproteobacteria</taxon>
        <taxon>Enterobacterales</taxon>
        <taxon>Gallaecimonadaceae</taxon>
        <taxon>Gallaecimonas</taxon>
    </lineage>
</organism>
<evidence type="ECO:0000313" key="2">
    <source>
        <dbReference type="Proteomes" id="UP000006755"/>
    </source>
</evidence>
<gene>
    <name evidence="1" type="ORF">B3C1_11734</name>
</gene>
<reference evidence="1 2" key="1">
    <citation type="journal article" date="2012" name="J. Bacteriol.">
        <title>Genome Sequence of Gallaecimonas xiamenensis Type Strain 3-C-1.</title>
        <authorList>
            <person name="Lai Q."/>
            <person name="Wang L."/>
            <person name="Wang W."/>
            <person name="Shao Z."/>
        </authorList>
    </citation>
    <scope>NUCLEOTIDE SEQUENCE [LARGE SCALE GENOMIC DNA]</scope>
    <source>
        <strain evidence="1 2">3-C-1</strain>
    </source>
</reference>
<protein>
    <recommendedName>
        <fullName evidence="3">Extradiol ring-cleavage dioxygenase LigAB LigA subunit domain-containing protein</fullName>
    </recommendedName>
</protein>
<comment type="caution">
    <text evidence="1">The sequence shown here is derived from an EMBL/GenBank/DDBJ whole genome shotgun (WGS) entry which is preliminary data.</text>
</comment>
<dbReference type="AlphaFoldDB" id="K2IQ29"/>